<feature type="compositionally biased region" description="Basic and acidic residues" evidence="4">
    <location>
        <begin position="592"/>
        <end position="607"/>
    </location>
</feature>
<dbReference type="Ensembl" id="ENSBMST00010003801.1">
    <property type="protein sequence ID" value="ENSBMSP00010003442.1"/>
    <property type="gene ID" value="ENSBMSG00010002545.1"/>
</dbReference>
<dbReference type="InterPro" id="IPR019139">
    <property type="entry name" value="LRRFIP1/2"/>
</dbReference>
<name>A0A8C0CDR7_BALMU</name>
<feature type="compositionally biased region" description="Basic and acidic residues" evidence="4">
    <location>
        <begin position="682"/>
        <end position="691"/>
    </location>
</feature>
<comment type="similarity">
    <text evidence="1">Belongs to the LRRFIP family.</text>
</comment>
<feature type="compositionally biased region" description="Basic and acidic residues" evidence="4">
    <location>
        <begin position="82"/>
        <end position="97"/>
    </location>
</feature>
<dbReference type="PANTHER" id="PTHR19212">
    <property type="entry name" value="LEUCINE RICH REPEAT IN FLII INTERACTING PROTEIN"/>
    <property type="match status" value="1"/>
</dbReference>
<feature type="region of interest" description="Disordered" evidence="4">
    <location>
        <begin position="289"/>
        <end position="370"/>
    </location>
</feature>
<feature type="compositionally biased region" description="Basic and acidic residues" evidence="4">
    <location>
        <begin position="773"/>
        <end position="795"/>
    </location>
</feature>
<reference evidence="5" key="1">
    <citation type="submission" date="2023-09" db="UniProtKB">
        <authorList>
            <consortium name="Ensembl"/>
        </authorList>
    </citation>
    <scope>IDENTIFICATION</scope>
</reference>
<dbReference type="AlphaFoldDB" id="A0A8C0CDR7"/>
<feature type="compositionally biased region" description="Polar residues" evidence="4">
    <location>
        <begin position="515"/>
        <end position="526"/>
    </location>
</feature>
<evidence type="ECO:0000256" key="2">
    <source>
        <dbReference type="ARBA" id="ARBA00023054"/>
    </source>
</evidence>
<dbReference type="Pfam" id="PF09738">
    <property type="entry name" value="LRRFIP"/>
    <property type="match status" value="1"/>
</dbReference>
<feature type="compositionally biased region" description="Low complexity" evidence="4">
    <location>
        <begin position="110"/>
        <end position="126"/>
    </location>
</feature>
<sequence length="795" mass="87038">MTNPAAAQNQEIDCLSPEAQRLAEARLAAKRAARAEAREIRMKELERQQKEEDSERYSRRSRRSTSASDEDERVSVGSRGSLRVEERPEKDSTEKGSRGLPGLSAATLASLGGTSSRRGSGDTSISIDTEASIREIKELNELKDQIQDVEGKYMQGLKEMKDSLAEVEEKYKKAMVSNAQLDNEKTNFMYQVDMLKDMMLELEEELAESKRQCEEKSKEFEREKHAHSILQFQFAEVKEALKQREEMLEKHGVILNSEIATNGETSDSLNNVGYQGSTKMTKEELNALKATGDGTLGRANEVEVNNEMVENEGKREILQNTEQRPHKEDPGEDSVDTEVLHPGDNAEDQKTSEDSAPSPGMLVNPENAQQVQSQILENTSFFENTQQVESSEVINSELDGEIPGGNPAEAVPEAGLTGLGEQVGTVASSPPRGIDDTVSHREKWEVDAPEGLDPSSGHDLEKELTNQEVAEPKEVPIQSTEVGGENNEEEGKGRKLRDEKPVKLEVQAIPCSPEAKSSPQEVTGPSTVDAESEPLGVKEPDEEKNDQQGEALDSSHKKMKNKKKKNKKKKSPAPVETKDVQKELTFQNPDLSEVKEEQVKFTDKKPVVEAQNEVTKNPKQNTAVGSSKNVDGPENPKIELDGGLNQDDFGVNTKTGKAVADGDTLDFEDNTVQSSGTSASNKELEEGAIKDDSEEDGTTPSHPPGPDNEEVPGSTLLQDEGPSKNINDACQTEGTEEHVTSENVGQTIRKVSDSISLENDDVAPAGEVGDFNSESKEEMTDGHGKGRNKEDCTLS</sequence>
<feature type="region of interest" description="Disordered" evidence="4">
    <location>
        <begin position="397"/>
        <end position="795"/>
    </location>
</feature>
<dbReference type="Gene3D" id="1.20.5.4090">
    <property type="match status" value="1"/>
</dbReference>
<evidence type="ECO:0000256" key="1">
    <source>
        <dbReference type="ARBA" id="ARBA00008275"/>
    </source>
</evidence>
<accession>A0A8C0CDR7</accession>
<feature type="region of interest" description="Disordered" evidence="4">
    <location>
        <begin position="41"/>
        <end position="126"/>
    </location>
</feature>
<feature type="compositionally biased region" description="Basic and acidic residues" evidence="4">
    <location>
        <begin position="456"/>
        <end position="474"/>
    </location>
</feature>
<feature type="compositionally biased region" description="Polar residues" evidence="4">
    <location>
        <begin position="670"/>
        <end position="681"/>
    </location>
</feature>
<organism evidence="5">
    <name type="scientific">Balaenoptera musculus</name>
    <name type="common">Blue whale</name>
    <dbReference type="NCBI Taxonomy" id="9771"/>
    <lineage>
        <taxon>Eukaryota</taxon>
        <taxon>Metazoa</taxon>
        <taxon>Chordata</taxon>
        <taxon>Craniata</taxon>
        <taxon>Vertebrata</taxon>
        <taxon>Euteleostomi</taxon>
        <taxon>Mammalia</taxon>
        <taxon>Eutheria</taxon>
        <taxon>Laurasiatheria</taxon>
        <taxon>Artiodactyla</taxon>
        <taxon>Whippomorpha</taxon>
        <taxon>Cetacea</taxon>
        <taxon>Mysticeti</taxon>
        <taxon>Balaenopteridae</taxon>
        <taxon>Balaenoptera</taxon>
    </lineage>
</organism>
<feature type="compositionally biased region" description="Basic and acidic residues" evidence="4">
    <location>
        <begin position="433"/>
        <end position="446"/>
    </location>
</feature>
<feature type="compositionally biased region" description="Basic and acidic residues" evidence="4">
    <location>
        <begin position="311"/>
        <end position="329"/>
    </location>
</feature>
<dbReference type="GO" id="GO:0000981">
    <property type="term" value="F:DNA-binding transcription factor activity, RNA polymerase II-specific"/>
    <property type="evidence" value="ECO:0007669"/>
    <property type="project" value="TreeGrafter"/>
</dbReference>
<feature type="compositionally biased region" description="Basic residues" evidence="4">
    <location>
        <begin position="557"/>
        <end position="571"/>
    </location>
</feature>
<proteinExistence type="inferred from homology"/>
<feature type="compositionally biased region" description="Polar residues" evidence="4">
    <location>
        <begin position="612"/>
        <end position="629"/>
    </location>
</feature>
<dbReference type="GO" id="GO:0000978">
    <property type="term" value="F:RNA polymerase II cis-regulatory region sequence-specific DNA binding"/>
    <property type="evidence" value="ECO:0007669"/>
    <property type="project" value="TreeGrafter"/>
</dbReference>
<evidence type="ECO:0000256" key="4">
    <source>
        <dbReference type="SAM" id="MobiDB-lite"/>
    </source>
</evidence>
<feature type="compositionally biased region" description="Polar residues" evidence="4">
    <location>
        <begin position="724"/>
        <end position="733"/>
    </location>
</feature>
<dbReference type="PANTHER" id="PTHR19212:SF5">
    <property type="entry name" value="LEUCINE-RICH REPEAT FLIGHTLESS-INTERACTING PROTEIN 1"/>
    <property type="match status" value="1"/>
</dbReference>
<feature type="coiled-coil region" evidence="3">
    <location>
        <begin position="132"/>
        <end position="226"/>
    </location>
</feature>
<feature type="compositionally biased region" description="Basic and acidic residues" evidence="4">
    <location>
        <begin position="536"/>
        <end position="547"/>
    </location>
</feature>
<protein>
    <submittedName>
        <fullName evidence="5">LRR binding FLII interacting protein 1</fullName>
    </submittedName>
</protein>
<evidence type="ECO:0000313" key="5">
    <source>
        <dbReference type="Ensembl" id="ENSBMSP00010003442.1"/>
    </source>
</evidence>
<dbReference type="GeneTree" id="ENSGT00530000063564"/>
<feature type="compositionally biased region" description="Basic and acidic residues" evidence="4">
    <location>
        <begin position="489"/>
        <end position="503"/>
    </location>
</feature>
<keyword evidence="2 3" id="KW-0175">Coiled coil</keyword>
<evidence type="ECO:0000256" key="3">
    <source>
        <dbReference type="SAM" id="Coils"/>
    </source>
</evidence>
<dbReference type="OMA" id="WPNTERE"/>
<feature type="compositionally biased region" description="Basic and acidic residues" evidence="4">
    <location>
        <begin position="41"/>
        <end position="58"/>
    </location>
</feature>